<dbReference type="Proteomes" id="UP000800040">
    <property type="component" value="Unassembled WGS sequence"/>
</dbReference>
<proteinExistence type="predicted"/>
<gene>
    <name evidence="2" type="ORF">BDW02DRAFT_651776</name>
</gene>
<protein>
    <submittedName>
        <fullName evidence="2">Uncharacterized protein</fullName>
    </submittedName>
</protein>
<dbReference type="OrthoDB" id="10602548at2759"/>
<sequence length="169" mass="18939">MFKGASHEARVSAQPADMTNVVMNYSEPPTYGKAYGYGANAREAADERLLEQVRTRRAVSKQRTAAFRQATGVPKKPTSVPIKATCDESIDEKLGTARRRRAWLEEELCEAKAIEASLLKRKDRDLEMKKKVKEVQMAKEERERKRQAAFKRKLEGTGGKPTGVTKAIA</sequence>
<feature type="compositionally biased region" description="Basic and acidic residues" evidence="1">
    <location>
        <begin position="135"/>
        <end position="146"/>
    </location>
</feature>
<keyword evidence="3" id="KW-1185">Reference proteome</keyword>
<dbReference type="EMBL" id="ML975490">
    <property type="protein sequence ID" value="KAF1828853.1"/>
    <property type="molecule type" value="Genomic_DNA"/>
</dbReference>
<dbReference type="AlphaFoldDB" id="A0A6A5K5W5"/>
<feature type="region of interest" description="Disordered" evidence="1">
    <location>
        <begin position="135"/>
        <end position="169"/>
    </location>
</feature>
<evidence type="ECO:0000313" key="2">
    <source>
        <dbReference type="EMBL" id="KAF1828853.1"/>
    </source>
</evidence>
<evidence type="ECO:0000256" key="1">
    <source>
        <dbReference type="SAM" id="MobiDB-lite"/>
    </source>
</evidence>
<evidence type="ECO:0000313" key="3">
    <source>
        <dbReference type="Proteomes" id="UP000800040"/>
    </source>
</evidence>
<reference evidence="2" key="1">
    <citation type="submission" date="2020-01" db="EMBL/GenBank/DDBJ databases">
        <authorList>
            <consortium name="DOE Joint Genome Institute"/>
            <person name="Haridas S."/>
            <person name="Albert R."/>
            <person name="Binder M."/>
            <person name="Bloem J."/>
            <person name="Labutti K."/>
            <person name="Salamov A."/>
            <person name="Andreopoulos B."/>
            <person name="Baker S.E."/>
            <person name="Barry K."/>
            <person name="Bills G."/>
            <person name="Bluhm B.H."/>
            <person name="Cannon C."/>
            <person name="Castanera R."/>
            <person name="Culley D.E."/>
            <person name="Daum C."/>
            <person name="Ezra D."/>
            <person name="Gonzalez J.B."/>
            <person name="Henrissat B."/>
            <person name="Kuo A."/>
            <person name="Liang C."/>
            <person name="Lipzen A."/>
            <person name="Lutzoni F."/>
            <person name="Magnuson J."/>
            <person name="Mondo S."/>
            <person name="Nolan M."/>
            <person name="Ohm R."/>
            <person name="Pangilinan J."/>
            <person name="Park H.-J."/>
            <person name="Ramirez L."/>
            <person name="Alfaro M."/>
            <person name="Sun H."/>
            <person name="Tritt A."/>
            <person name="Yoshinaga Y."/>
            <person name="Zwiers L.-H."/>
            <person name="Turgeon B.G."/>
            <person name="Goodwin S.B."/>
            <person name="Spatafora J.W."/>
            <person name="Crous P.W."/>
            <person name="Grigoriev I.V."/>
        </authorList>
    </citation>
    <scope>NUCLEOTIDE SEQUENCE</scope>
    <source>
        <strain evidence="2">P77</strain>
    </source>
</reference>
<accession>A0A6A5K5W5</accession>
<name>A0A6A5K5W5_9PLEO</name>
<organism evidence="2 3">
    <name type="scientific">Decorospora gaudefroyi</name>
    <dbReference type="NCBI Taxonomy" id="184978"/>
    <lineage>
        <taxon>Eukaryota</taxon>
        <taxon>Fungi</taxon>
        <taxon>Dikarya</taxon>
        <taxon>Ascomycota</taxon>
        <taxon>Pezizomycotina</taxon>
        <taxon>Dothideomycetes</taxon>
        <taxon>Pleosporomycetidae</taxon>
        <taxon>Pleosporales</taxon>
        <taxon>Pleosporineae</taxon>
        <taxon>Pleosporaceae</taxon>
        <taxon>Decorospora</taxon>
    </lineage>
</organism>